<dbReference type="Gene3D" id="2.30.30.380">
    <property type="entry name" value="Zn-finger domain of Sec23/24"/>
    <property type="match status" value="1"/>
</dbReference>
<evidence type="ECO:0000256" key="4">
    <source>
        <dbReference type="ARBA" id="ARBA00022833"/>
    </source>
</evidence>
<organism evidence="10 11">
    <name type="scientific">Lingula anatina</name>
    <name type="common">Brachiopod</name>
    <name type="synonym">Lingula unguis</name>
    <dbReference type="NCBI Taxonomy" id="7574"/>
    <lineage>
        <taxon>Eukaryota</taxon>
        <taxon>Metazoa</taxon>
        <taxon>Spiralia</taxon>
        <taxon>Lophotrochozoa</taxon>
        <taxon>Brachiopoda</taxon>
        <taxon>Linguliformea</taxon>
        <taxon>Lingulata</taxon>
        <taxon>Lingulida</taxon>
        <taxon>Linguloidea</taxon>
        <taxon>Lingulidae</taxon>
        <taxon>Lingula</taxon>
    </lineage>
</organism>
<protein>
    <submittedName>
        <fullName evidence="11 12">Protein Mdm4</fullName>
    </submittedName>
</protein>
<dbReference type="RefSeq" id="XP_013419774.1">
    <property type="nucleotide sequence ID" value="XM_013564320.1"/>
</dbReference>
<feature type="domain" description="RING-type" evidence="7">
    <location>
        <begin position="852"/>
        <end position="893"/>
    </location>
</feature>
<keyword evidence="2" id="KW-0479">Metal-binding</keyword>
<name>A0A1S3KAV1_LINAN</name>
<evidence type="ECO:0000256" key="5">
    <source>
        <dbReference type="PROSITE-ProRule" id="PRU00322"/>
    </source>
</evidence>
<feature type="compositionally biased region" description="Gly residues" evidence="6">
    <location>
        <begin position="823"/>
        <end position="834"/>
    </location>
</feature>
<evidence type="ECO:0000259" key="7">
    <source>
        <dbReference type="PROSITE" id="PS50089"/>
    </source>
</evidence>
<evidence type="ECO:0000256" key="6">
    <source>
        <dbReference type="SAM" id="MobiDB-lite"/>
    </source>
</evidence>
<dbReference type="PANTHER" id="PTHR46858:SF5">
    <property type="entry name" value="E3 UBIQUITIN-PROTEIN LIGASE APD1-RELATED"/>
    <property type="match status" value="1"/>
</dbReference>
<dbReference type="InterPro" id="IPR036885">
    <property type="entry name" value="SWIB_MDM2_dom_sf"/>
</dbReference>
<reference evidence="11 12" key="1">
    <citation type="submission" date="2025-04" db="UniProtKB">
        <authorList>
            <consortium name="RefSeq"/>
        </authorList>
    </citation>
    <scope>IDENTIFICATION</scope>
    <source>
        <tissue evidence="11 12">Gonads</tissue>
    </source>
</reference>
<dbReference type="GeneID" id="106180353"/>
<dbReference type="PROSITE" id="PS01358">
    <property type="entry name" value="ZF_RANBP2_1"/>
    <property type="match status" value="1"/>
</dbReference>
<dbReference type="KEGG" id="lak:106180353"/>
<dbReference type="CDD" id="cd10566">
    <property type="entry name" value="MDM2_like"/>
    <property type="match status" value="1"/>
</dbReference>
<keyword evidence="3 5" id="KW-0863">Zinc-finger</keyword>
<dbReference type="InterPro" id="IPR036443">
    <property type="entry name" value="Znf_RanBP2_sf"/>
</dbReference>
<feature type="compositionally biased region" description="Polar residues" evidence="6">
    <location>
        <begin position="436"/>
        <end position="446"/>
    </location>
</feature>
<dbReference type="RefSeq" id="XP_013419773.1">
    <property type="nucleotide sequence ID" value="XM_013564319.1"/>
</dbReference>
<dbReference type="GO" id="GO:0008270">
    <property type="term" value="F:zinc ion binding"/>
    <property type="evidence" value="ECO:0007669"/>
    <property type="project" value="UniProtKB-KW"/>
</dbReference>
<dbReference type="InterPro" id="IPR001841">
    <property type="entry name" value="Znf_RING"/>
</dbReference>
<gene>
    <name evidence="11 12" type="primary">LOC106180353</name>
</gene>
<evidence type="ECO:0000256" key="1">
    <source>
        <dbReference type="ARBA" id="ARBA00005803"/>
    </source>
</evidence>
<feature type="compositionally biased region" description="Basic and acidic residues" evidence="6">
    <location>
        <begin position="206"/>
        <end position="217"/>
    </location>
</feature>
<dbReference type="OMA" id="HYNDLCI"/>
<keyword evidence="4" id="KW-0862">Zinc</keyword>
<dbReference type="PROSITE" id="PS50089">
    <property type="entry name" value="ZF_RING_2"/>
    <property type="match status" value="1"/>
</dbReference>
<dbReference type="OrthoDB" id="24526at2759"/>
<dbReference type="Gene3D" id="1.10.245.10">
    <property type="entry name" value="SWIB/MDM2 domain"/>
    <property type="match status" value="1"/>
</dbReference>
<feature type="region of interest" description="Disordered" evidence="6">
    <location>
        <begin position="189"/>
        <end position="247"/>
    </location>
</feature>
<sequence length="905" mass="98330">MPKRKKQKASATTSSVAIQVSRTETVITTCTSTTPIVSSAANADFASSQGQDIVEMVRPGKDFLHLLRSAGADGDFFTRKEVLYFLKEYISSKKLYDPCDPGTVHCEKDQLGQVFGCSKFTISDVLPLLSAHIEPVMPCTQFAKKQKTPAAQEQNRKYVMMHRQQEKVKASNLTAESVIGVQPLFVKDSNHNEDHLSKSKSSQAQVRREERENTSGKRERKRKREKSSSSKSSSASRARQSSISITYSSDGEGKFPWYYQVQVQTSDENKSEVLSIQGYETAVIQDSEDDLWYMEISSDGGFSVEYEVGSDTSHGTAGGGESGDSDEFEDIVVVCNDSDIEFWADSSDVESTSGSDGSDMEISQDDKWRCGECDMLNSPFQRYCDRCWKLRPGWLPDRHSQQNRLLRRSISAPVEMTGEEMEQVTLNNQQLYITYSNRRKNSSSNEDFGRGKSFSSATRSPPQQTNSKQNRCASSSDGSKNASGNKPGTQETCIKLPSSDSVAGKVLDSEGSNDTIVLEDDEPTGTVMTAQQQSESSGYGSIGPWNDSIKSELTVDQANFVGSSKHSSLSHNIYPAYNDVIDLTQGPLEYSSLKPEVCCGTDVVDGPTSNEVFKSVLNDHGGSVCSGIQVGSKPMLPGLNVRRDSVTVVTEQRNGVDVDVIDQPVSHDVIKSTSNGVFNVTDRLNVNEDKDNKSHDNYIGAFQQSASSHLQGEDTKKIGLASLSARPCTSGAASDSFNSHDDVTQKPEYEPPGTTTDNCSSKTTLPLLHTTSSKHETAWKECPKSDKTSSAANRSDNSHASGQSTATGGSSGASIGTSSLSGGVIGAGPSGAGQPGPSRVQQPLGNEYNDLCVICMSKPKEASIIHGKTGHQVTCYSCAKRLKWSGRPCPICRRPIQKVIKNFLM</sequence>
<dbReference type="CDD" id="cd16646">
    <property type="entry name" value="mRING-HC-C2H2C4_MDM2-like"/>
    <property type="match status" value="1"/>
</dbReference>
<feature type="compositionally biased region" description="Polar residues" evidence="6">
    <location>
        <begin position="753"/>
        <end position="764"/>
    </location>
</feature>
<feature type="compositionally biased region" description="Basic and acidic residues" evidence="6">
    <location>
        <begin position="773"/>
        <end position="787"/>
    </location>
</feature>
<dbReference type="GO" id="GO:0043066">
    <property type="term" value="P:negative regulation of apoptotic process"/>
    <property type="evidence" value="ECO:0007669"/>
    <property type="project" value="TreeGrafter"/>
</dbReference>
<feature type="compositionally biased region" description="Low complexity" evidence="6">
    <location>
        <begin position="229"/>
        <end position="245"/>
    </location>
</feature>
<comment type="similarity">
    <text evidence="1">Belongs to the MDM2/MDM4 family.</text>
</comment>
<proteinExistence type="inferred from homology"/>
<feature type="compositionally biased region" description="Low complexity" evidence="6">
    <location>
        <begin position="798"/>
        <end position="822"/>
    </location>
</feature>
<dbReference type="Pfam" id="PF13920">
    <property type="entry name" value="zf-C3HC4_3"/>
    <property type="match status" value="1"/>
</dbReference>
<dbReference type="InterPro" id="IPR013083">
    <property type="entry name" value="Znf_RING/FYVE/PHD"/>
</dbReference>
<feature type="region of interest" description="Disordered" evidence="6">
    <location>
        <begin position="304"/>
        <end position="326"/>
    </location>
</feature>
<feature type="domain" description="DM2" evidence="9">
    <location>
        <begin position="55"/>
        <end position="135"/>
    </location>
</feature>
<dbReference type="SUPFAM" id="SSF90209">
    <property type="entry name" value="Ran binding protein zinc finger-like"/>
    <property type="match status" value="1"/>
</dbReference>
<evidence type="ECO:0000313" key="11">
    <source>
        <dbReference type="RefSeq" id="XP_013419773.1"/>
    </source>
</evidence>
<dbReference type="Gene3D" id="3.30.40.10">
    <property type="entry name" value="Zinc/RING finger domain, C3HC4 (zinc finger)"/>
    <property type="match status" value="1"/>
</dbReference>
<dbReference type="PROSITE" id="PS51925">
    <property type="entry name" value="SWIB_MDM2"/>
    <property type="match status" value="1"/>
</dbReference>
<dbReference type="SUPFAM" id="SSF47592">
    <property type="entry name" value="SWIB/MDM2 domain"/>
    <property type="match status" value="1"/>
</dbReference>
<evidence type="ECO:0000256" key="3">
    <source>
        <dbReference type="ARBA" id="ARBA00022771"/>
    </source>
</evidence>
<feature type="compositionally biased region" description="Basic and acidic residues" evidence="6">
    <location>
        <begin position="738"/>
        <end position="749"/>
    </location>
</feature>
<dbReference type="STRING" id="7574.A0A1S3KAV1"/>
<dbReference type="GO" id="GO:0016567">
    <property type="term" value="P:protein ubiquitination"/>
    <property type="evidence" value="ECO:0007669"/>
    <property type="project" value="TreeGrafter"/>
</dbReference>
<feature type="compositionally biased region" description="Polar residues" evidence="6">
    <location>
        <begin position="453"/>
        <end position="492"/>
    </location>
</feature>
<dbReference type="PROSITE" id="PS50199">
    <property type="entry name" value="ZF_RANBP2_2"/>
    <property type="match status" value="1"/>
</dbReference>
<accession>A0A1S3KAV1</accession>
<dbReference type="Pfam" id="PF02201">
    <property type="entry name" value="SWIB"/>
    <property type="match status" value="1"/>
</dbReference>
<dbReference type="GO" id="GO:0061630">
    <property type="term" value="F:ubiquitin protein ligase activity"/>
    <property type="evidence" value="ECO:0007669"/>
    <property type="project" value="TreeGrafter"/>
</dbReference>
<evidence type="ECO:0000313" key="10">
    <source>
        <dbReference type="Proteomes" id="UP000085678"/>
    </source>
</evidence>
<feature type="domain" description="RanBP2-type" evidence="8">
    <location>
        <begin position="364"/>
        <end position="393"/>
    </location>
</feature>
<dbReference type="InterPro" id="IPR001876">
    <property type="entry name" value="Znf_RanBP2"/>
</dbReference>
<dbReference type="AlphaFoldDB" id="A0A1S3KAV1"/>
<evidence type="ECO:0000313" key="12">
    <source>
        <dbReference type="RefSeq" id="XP_013419774.1"/>
    </source>
</evidence>
<evidence type="ECO:0000259" key="9">
    <source>
        <dbReference type="PROSITE" id="PS51925"/>
    </source>
</evidence>
<keyword evidence="10" id="KW-1185">Reference proteome</keyword>
<dbReference type="PANTHER" id="PTHR46858">
    <property type="entry name" value="OS05G0521000 PROTEIN"/>
    <property type="match status" value="1"/>
</dbReference>
<dbReference type="SUPFAM" id="SSF57850">
    <property type="entry name" value="RING/U-box"/>
    <property type="match status" value="1"/>
</dbReference>
<evidence type="ECO:0000256" key="2">
    <source>
        <dbReference type="ARBA" id="ARBA00022723"/>
    </source>
</evidence>
<dbReference type="InterPro" id="IPR003121">
    <property type="entry name" value="SWIB_MDM2_domain"/>
</dbReference>
<dbReference type="Proteomes" id="UP000085678">
    <property type="component" value="Unplaced"/>
</dbReference>
<dbReference type="GO" id="GO:0010468">
    <property type="term" value="P:regulation of gene expression"/>
    <property type="evidence" value="ECO:0007669"/>
    <property type="project" value="TreeGrafter"/>
</dbReference>
<feature type="region of interest" description="Disordered" evidence="6">
    <location>
        <begin position="729"/>
        <end position="842"/>
    </location>
</feature>
<evidence type="ECO:0000259" key="8">
    <source>
        <dbReference type="PROSITE" id="PS50199"/>
    </source>
</evidence>
<feature type="region of interest" description="Disordered" evidence="6">
    <location>
        <begin position="436"/>
        <end position="526"/>
    </location>
</feature>